<accession>Q3A4I9</accession>
<dbReference type="HOGENOM" id="CLU_2194450_0_0_7"/>
<keyword evidence="3" id="KW-1185">Reference proteome</keyword>
<reference evidence="3" key="1">
    <citation type="submission" date="2005-10" db="EMBL/GenBank/DDBJ databases">
        <title>Complete sequence of Pelobacter carbinolicus DSM 2380.</title>
        <authorList>
            <person name="Copeland A."/>
            <person name="Lucas S."/>
            <person name="Lapidus A."/>
            <person name="Barry K."/>
            <person name="Detter J.C."/>
            <person name="Glavina T."/>
            <person name="Hammon N."/>
            <person name="Israni S."/>
            <person name="Pitluck S."/>
            <person name="Chertkov O."/>
            <person name="Schmutz J."/>
            <person name="Larimer F."/>
            <person name="Land M."/>
            <person name="Kyrpides N."/>
            <person name="Ivanova N."/>
            <person name="Richardson P."/>
        </authorList>
    </citation>
    <scope>NUCLEOTIDE SEQUENCE [LARGE SCALE GENOMIC DNA]</scope>
    <source>
        <strain evidence="3">DSM 2380 / NBRC 103641 / GraBd1</strain>
    </source>
</reference>
<sequence length="108" mass="12316">MKKCPFCAEEIQDAAIKCKHCGEFLDASKNPRLAAAEMPWYFRTSTIVIALGCVGPLALPLIWWRPKLALAWKIGITIGILLLSWVFYLITVEALRSLQEYYEFLHSL</sequence>
<keyword evidence="1" id="KW-0812">Transmembrane</keyword>
<dbReference type="RefSeq" id="WP_011341201.1">
    <property type="nucleotide sequence ID" value="NC_007498.2"/>
</dbReference>
<keyword evidence="1" id="KW-0472">Membrane</keyword>
<evidence type="ECO:0008006" key="4">
    <source>
        <dbReference type="Google" id="ProtNLM"/>
    </source>
</evidence>
<organism evidence="2 3">
    <name type="scientific">Syntrophotalea carbinolica (strain DSM 2380 / NBRC 103641 / GraBd1)</name>
    <name type="common">Pelobacter carbinolicus</name>
    <dbReference type="NCBI Taxonomy" id="338963"/>
    <lineage>
        <taxon>Bacteria</taxon>
        <taxon>Pseudomonadati</taxon>
        <taxon>Thermodesulfobacteriota</taxon>
        <taxon>Desulfuromonadia</taxon>
        <taxon>Desulfuromonadales</taxon>
        <taxon>Syntrophotaleaceae</taxon>
        <taxon>Syntrophotalea</taxon>
    </lineage>
</organism>
<protein>
    <recommendedName>
        <fullName evidence="4">Zinc ribbon domain-containing protein</fullName>
    </recommendedName>
</protein>
<dbReference type="STRING" id="338963.Pcar_1472"/>
<dbReference type="KEGG" id="pca:Pcar_1472"/>
<dbReference type="Proteomes" id="UP000002534">
    <property type="component" value="Chromosome"/>
</dbReference>
<evidence type="ECO:0000313" key="2">
    <source>
        <dbReference type="EMBL" id="ABA88718.1"/>
    </source>
</evidence>
<evidence type="ECO:0000256" key="1">
    <source>
        <dbReference type="SAM" id="Phobius"/>
    </source>
</evidence>
<dbReference type="EMBL" id="CP000142">
    <property type="protein sequence ID" value="ABA88718.1"/>
    <property type="molecule type" value="Genomic_DNA"/>
</dbReference>
<keyword evidence="1" id="KW-1133">Transmembrane helix</keyword>
<name>Q3A4I9_SYNC1</name>
<dbReference type="eggNOG" id="ENOG5032V89">
    <property type="taxonomic scope" value="Bacteria"/>
</dbReference>
<proteinExistence type="predicted"/>
<dbReference type="OrthoDB" id="5405592at2"/>
<gene>
    <name evidence="2" type="ordered locus">Pcar_1472</name>
</gene>
<feature type="transmembrane region" description="Helical" evidence="1">
    <location>
        <begin position="40"/>
        <end position="64"/>
    </location>
</feature>
<reference evidence="2 3" key="2">
    <citation type="journal article" date="2012" name="BMC Genomics">
        <title>The genome of Pelobacter carbinolicus reveals surprising metabolic capabilities and physiological features.</title>
        <authorList>
            <person name="Aklujkar M."/>
            <person name="Haveman S.A."/>
            <person name="Didonato R.Jr."/>
            <person name="Chertkov O."/>
            <person name="Han C.S."/>
            <person name="Land M.L."/>
            <person name="Brown P."/>
            <person name="Lovley D.R."/>
        </authorList>
    </citation>
    <scope>NUCLEOTIDE SEQUENCE [LARGE SCALE GENOMIC DNA]</scope>
    <source>
        <strain evidence="3">DSM 2380 / NBRC 103641 / GraBd1</strain>
    </source>
</reference>
<evidence type="ECO:0000313" key="3">
    <source>
        <dbReference type="Proteomes" id="UP000002534"/>
    </source>
</evidence>
<feature type="transmembrane region" description="Helical" evidence="1">
    <location>
        <begin position="70"/>
        <end position="90"/>
    </location>
</feature>
<dbReference type="AlphaFoldDB" id="Q3A4I9"/>